<keyword evidence="3" id="KW-0805">Transcription regulation</keyword>
<proteinExistence type="inferred from homology"/>
<evidence type="ECO:0000256" key="3">
    <source>
        <dbReference type="ARBA" id="ARBA00023015"/>
    </source>
</evidence>
<organism evidence="8 9">
    <name type="scientific">Iris pallida</name>
    <name type="common">Sweet iris</name>
    <dbReference type="NCBI Taxonomy" id="29817"/>
    <lineage>
        <taxon>Eukaryota</taxon>
        <taxon>Viridiplantae</taxon>
        <taxon>Streptophyta</taxon>
        <taxon>Embryophyta</taxon>
        <taxon>Tracheophyta</taxon>
        <taxon>Spermatophyta</taxon>
        <taxon>Magnoliopsida</taxon>
        <taxon>Liliopsida</taxon>
        <taxon>Asparagales</taxon>
        <taxon>Iridaceae</taxon>
        <taxon>Iridoideae</taxon>
        <taxon>Irideae</taxon>
        <taxon>Iris</taxon>
    </lineage>
</organism>
<dbReference type="PANTHER" id="PTHR13421:SF16">
    <property type="entry name" value="SNRNA-ACTIVATING PROTEIN COMPLEX SUBUNIT 3"/>
    <property type="match status" value="1"/>
</dbReference>
<sequence>MEQMEEEEEEEECQYFEEELEEEEEPPQQQQWGSSSASSRKLPFARGGPIFVPDLVSSPISVPQFLSSFLQHLYGLEAELAASAASEDGDSFDDELSVDELRVFTEEELVEKALEDDDFHDRCANSIAGGSTISGKEIICSENRAINGSNLGPSSDSINSSIVACETDGLEGKLRHKKNKKRGRVFDRDSRAAQLEGSYFAKVKELAKLKQKQDEDKLAAKLHSFRSNSKPVEESVSTTEKTKRMRSLRFITSSVKVNPCTSKAHVPLRSPEIVLCVEIYHKKNVSKKTQEFLVLGSQLLSELRDNIYCLTDKLMQTAGQHDPSGYFLIEDTFCNDLRDPSSSDYSKPIFDWLNNCKNEAEEKWKQVISGEMKKMHKELLGNVDTSNLPIFKSAKMDEIRFSDLNFRLGAGYLYCHQGNCKHIIVIRDMRSVHPEDVQNEADYPLHTFQLRPRHRKCQVCKIYHVSKMTVDDKWAPRNPCYFCIKCYFLLHYKEDGSLLYPHSVYDYYHELMPSSLN</sequence>
<accession>A0AAX6DUN1</accession>
<comment type="subcellular location">
    <subcellularLocation>
        <location evidence="1">Nucleus</location>
    </subcellularLocation>
</comment>
<gene>
    <name evidence="8" type="ORF">M6B38_226430</name>
</gene>
<dbReference type="GO" id="GO:0000978">
    <property type="term" value="F:RNA polymerase II cis-regulatory region sequence-specific DNA binding"/>
    <property type="evidence" value="ECO:0007669"/>
    <property type="project" value="TreeGrafter"/>
</dbReference>
<dbReference type="GO" id="GO:0042795">
    <property type="term" value="P:snRNA transcription by RNA polymerase II"/>
    <property type="evidence" value="ECO:0007669"/>
    <property type="project" value="TreeGrafter"/>
</dbReference>
<protein>
    <submittedName>
        <fullName evidence="8">snRNA-activating protein complex subunit isoform X2</fullName>
    </submittedName>
</protein>
<evidence type="ECO:0000256" key="7">
    <source>
        <dbReference type="SAM" id="MobiDB-lite"/>
    </source>
</evidence>
<dbReference type="Proteomes" id="UP001140949">
    <property type="component" value="Unassembled WGS sequence"/>
</dbReference>
<reference evidence="8" key="2">
    <citation type="submission" date="2023-04" db="EMBL/GenBank/DDBJ databases">
        <authorList>
            <person name="Bruccoleri R.E."/>
            <person name="Oakeley E.J."/>
            <person name="Faust A.-M."/>
            <person name="Dessus-Babus S."/>
            <person name="Altorfer M."/>
            <person name="Burckhardt D."/>
            <person name="Oertli M."/>
            <person name="Naumann U."/>
            <person name="Petersen F."/>
            <person name="Wong J."/>
        </authorList>
    </citation>
    <scope>NUCLEOTIDE SEQUENCE</scope>
    <source>
        <strain evidence="8">GSM-AAB239-AS_SAM_17_03QT</strain>
        <tissue evidence="8">Leaf</tissue>
    </source>
</reference>
<dbReference type="Pfam" id="PF12251">
    <property type="entry name" value="SNAPC3"/>
    <property type="match status" value="1"/>
</dbReference>
<evidence type="ECO:0000313" key="8">
    <source>
        <dbReference type="EMBL" id="KAJ6795379.1"/>
    </source>
</evidence>
<feature type="compositionally biased region" description="Acidic residues" evidence="7">
    <location>
        <begin position="1"/>
        <end position="26"/>
    </location>
</feature>
<feature type="region of interest" description="Disordered" evidence="7">
    <location>
        <begin position="1"/>
        <end position="40"/>
    </location>
</feature>
<keyword evidence="5" id="KW-0804">Transcription</keyword>
<dbReference type="GO" id="GO:0001046">
    <property type="term" value="F:core promoter sequence-specific DNA binding"/>
    <property type="evidence" value="ECO:0007669"/>
    <property type="project" value="TreeGrafter"/>
</dbReference>
<dbReference type="GO" id="GO:0001006">
    <property type="term" value="F:RNA polymerase III type 3 promoter sequence-specific DNA binding"/>
    <property type="evidence" value="ECO:0007669"/>
    <property type="project" value="TreeGrafter"/>
</dbReference>
<dbReference type="GO" id="GO:0003681">
    <property type="term" value="F:bent DNA binding"/>
    <property type="evidence" value="ECO:0007669"/>
    <property type="project" value="TreeGrafter"/>
</dbReference>
<evidence type="ECO:0000256" key="1">
    <source>
        <dbReference type="ARBA" id="ARBA00004123"/>
    </source>
</evidence>
<evidence type="ECO:0000256" key="4">
    <source>
        <dbReference type="ARBA" id="ARBA00023125"/>
    </source>
</evidence>
<keyword evidence="6" id="KW-0539">Nucleus</keyword>
<dbReference type="AlphaFoldDB" id="A0AAX6DUN1"/>
<comment type="similarity">
    <text evidence="2">Belongs to the SNAPC3/SRD2 family.</text>
</comment>
<dbReference type="GO" id="GO:0019185">
    <property type="term" value="C:snRNA-activating protein complex"/>
    <property type="evidence" value="ECO:0007669"/>
    <property type="project" value="TreeGrafter"/>
</dbReference>
<dbReference type="GO" id="GO:0005634">
    <property type="term" value="C:nucleus"/>
    <property type="evidence" value="ECO:0007669"/>
    <property type="project" value="UniProtKB-SubCell"/>
</dbReference>
<keyword evidence="4" id="KW-0238">DNA-binding</keyword>
<dbReference type="InterPro" id="IPR022042">
    <property type="entry name" value="snRNA-activating_su3"/>
</dbReference>
<name>A0AAX6DUN1_IRIPA</name>
<dbReference type="GO" id="GO:0042796">
    <property type="term" value="P:snRNA transcription by RNA polymerase III"/>
    <property type="evidence" value="ECO:0007669"/>
    <property type="project" value="TreeGrafter"/>
</dbReference>
<dbReference type="EMBL" id="JANAVB010041818">
    <property type="protein sequence ID" value="KAJ6795379.1"/>
    <property type="molecule type" value="Genomic_DNA"/>
</dbReference>
<keyword evidence="9" id="KW-1185">Reference proteome</keyword>
<evidence type="ECO:0000256" key="6">
    <source>
        <dbReference type="ARBA" id="ARBA00023242"/>
    </source>
</evidence>
<evidence type="ECO:0000313" key="9">
    <source>
        <dbReference type="Proteomes" id="UP001140949"/>
    </source>
</evidence>
<evidence type="ECO:0000256" key="5">
    <source>
        <dbReference type="ARBA" id="ARBA00023163"/>
    </source>
</evidence>
<dbReference type="PANTHER" id="PTHR13421">
    <property type="entry name" value="SNRNA-ACTIVATING PROTEIN COMPLEX SUBUNIT 3"/>
    <property type="match status" value="1"/>
</dbReference>
<comment type="caution">
    <text evidence="8">The sequence shown here is derived from an EMBL/GenBank/DDBJ whole genome shotgun (WGS) entry which is preliminary data.</text>
</comment>
<evidence type="ECO:0000256" key="2">
    <source>
        <dbReference type="ARBA" id="ARBA00010410"/>
    </source>
</evidence>
<reference evidence="8" key="1">
    <citation type="journal article" date="2023" name="GigaByte">
        <title>Genome assembly of the bearded iris, Iris pallida Lam.</title>
        <authorList>
            <person name="Bruccoleri R.E."/>
            <person name="Oakeley E.J."/>
            <person name="Faust A.M.E."/>
            <person name="Altorfer M."/>
            <person name="Dessus-Babus S."/>
            <person name="Burckhardt D."/>
            <person name="Oertli M."/>
            <person name="Naumann U."/>
            <person name="Petersen F."/>
            <person name="Wong J."/>
        </authorList>
    </citation>
    <scope>NUCLEOTIDE SEQUENCE</scope>
    <source>
        <strain evidence="8">GSM-AAB239-AS_SAM_17_03QT</strain>
    </source>
</reference>